<organism evidence="1 2">
    <name type="scientific">Acromyrmex heyeri</name>
    <dbReference type="NCBI Taxonomy" id="230685"/>
    <lineage>
        <taxon>Eukaryota</taxon>
        <taxon>Metazoa</taxon>
        <taxon>Ecdysozoa</taxon>
        <taxon>Arthropoda</taxon>
        <taxon>Hexapoda</taxon>
        <taxon>Insecta</taxon>
        <taxon>Pterygota</taxon>
        <taxon>Neoptera</taxon>
        <taxon>Endopterygota</taxon>
        <taxon>Hymenoptera</taxon>
        <taxon>Apocrita</taxon>
        <taxon>Aculeata</taxon>
        <taxon>Formicoidea</taxon>
        <taxon>Formicidae</taxon>
        <taxon>Myrmicinae</taxon>
        <taxon>Acromyrmex</taxon>
    </lineage>
</organism>
<dbReference type="SUPFAM" id="SSF53254">
    <property type="entry name" value="Phosphoglycerate mutase-like"/>
    <property type="match status" value="1"/>
</dbReference>
<gene>
    <name evidence="1" type="primary">Acp2_1</name>
    <name evidence="1" type="ORF">G6Z77_0013572</name>
</gene>
<dbReference type="OrthoDB" id="10257284at2759"/>
<keyword evidence="2" id="KW-1185">Reference proteome</keyword>
<dbReference type="EMBL" id="JAANIB010009334">
    <property type="protein sequence ID" value="KAG5322141.1"/>
    <property type="molecule type" value="Genomic_DNA"/>
</dbReference>
<dbReference type="Proteomes" id="UP000670152">
    <property type="component" value="Unassembled WGS sequence"/>
</dbReference>
<evidence type="ECO:0000313" key="2">
    <source>
        <dbReference type="Proteomes" id="UP000670152"/>
    </source>
</evidence>
<dbReference type="Gene3D" id="3.40.50.1240">
    <property type="entry name" value="Phosphoglycerate mutase-like"/>
    <property type="match status" value="1"/>
</dbReference>
<feature type="non-terminal residue" evidence="1">
    <location>
        <position position="1"/>
    </location>
</feature>
<proteinExistence type="predicted"/>
<reference evidence="1 2" key="1">
    <citation type="submission" date="2020-02" db="EMBL/GenBank/DDBJ databases">
        <title>Relaxed selection underlies rapid genomic changes in the transitions from sociality to social parasitism in ants.</title>
        <authorList>
            <person name="Bi X."/>
        </authorList>
    </citation>
    <scope>NUCLEOTIDE SEQUENCE [LARGE SCALE GENOMIC DNA]</scope>
    <source>
        <strain evidence="1">BGI-DK2014b</strain>
        <tissue evidence="1">Whole body</tissue>
    </source>
</reference>
<accession>A0A836JWC7</accession>
<dbReference type="GO" id="GO:0016791">
    <property type="term" value="F:phosphatase activity"/>
    <property type="evidence" value="ECO:0007669"/>
    <property type="project" value="UniProtKB-ARBA"/>
</dbReference>
<name>A0A836JWC7_9HYME</name>
<evidence type="ECO:0000313" key="1">
    <source>
        <dbReference type="EMBL" id="KAG5322141.1"/>
    </source>
</evidence>
<protein>
    <submittedName>
        <fullName evidence="1">PPAL phosphatase</fullName>
    </submittedName>
</protein>
<dbReference type="InterPro" id="IPR033379">
    <property type="entry name" value="Acid_Pase_AS"/>
</dbReference>
<dbReference type="PROSITE" id="PS00616">
    <property type="entry name" value="HIS_ACID_PHOSPHAT_1"/>
    <property type="match status" value="1"/>
</dbReference>
<dbReference type="InterPro" id="IPR029033">
    <property type="entry name" value="His_PPase_superfam"/>
</dbReference>
<dbReference type="AlphaFoldDB" id="A0A836JWC7"/>
<comment type="caution">
    <text evidence="1">The sequence shown here is derived from an EMBL/GenBank/DDBJ whole genome shotgun (WGS) entry which is preliminary data.</text>
</comment>
<sequence>MRQFKNTLYTYNGNVILYILAIPLFSKITNTETDTQCMQHHETKKNTLQLVTVVIRHGDRAPVDTYPNDPHINDSMEPYGWGQLTYVNIILETSTGSAFFVKICVSRVSSVSRSILGMPTFREAYSSLLSLLGSGRRAA</sequence>
<feature type="non-terminal residue" evidence="1">
    <location>
        <position position="139"/>
    </location>
</feature>